<proteinExistence type="predicted"/>
<reference evidence="3" key="1">
    <citation type="journal article" date="2019" name="Int. J. Syst. Evol. Microbiol.">
        <title>The Global Catalogue of Microorganisms (GCM) 10K type strain sequencing project: providing services to taxonomists for standard genome sequencing and annotation.</title>
        <authorList>
            <consortium name="The Broad Institute Genomics Platform"/>
            <consortium name="The Broad Institute Genome Sequencing Center for Infectious Disease"/>
            <person name="Wu L."/>
            <person name="Ma J."/>
        </authorList>
    </citation>
    <scope>NUCLEOTIDE SEQUENCE [LARGE SCALE GENOMIC DNA]</scope>
    <source>
        <strain evidence="3">JCM 17983</strain>
    </source>
</reference>
<keyword evidence="1" id="KW-0812">Transmembrane</keyword>
<feature type="transmembrane region" description="Helical" evidence="1">
    <location>
        <begin position="57"/>
        <end position="80"/>
    </location>
</feature>
<keyword evidence="1" id="KW-1133">Transmembrane helix</keyword>
<keyword evidence="3" id="KW-1185">Reference proteome</keyword>
<evidence type="ECO:0008006" key="4">
    <source>
        <dbReference type="Google" id="ProtNLM"/>
    </source>
</evidence>
<dbReference type="EMBL" id="BAABHQ010000009">
    <property type="protein sequence ID" value="GAA4880941.1"/>
    <property type="molecule type" value="Genomic_DNA"/>
</dbReference>
<gene>
    <name evidence="2" type="ORF">GCM10023203_35080</name>
</gene>
<dbReference type="Proteomes" id="UP001500457">
    <property type="component" value="Unassembled WGS sequence"/>
</dbReference>
<dbReference type="RefSeq" id="WP_274231813.1">
    <property type="nucleotide sequence ID" value="NZ_BAABHQ010000009.1"/>
</dbReference>
<keyword evidence="1" id="KW-0472">Membrane</keyword>
<protein>
    <recommendedName>
        <fullName evidence="4">Alkaline shock response membrane anchor protein AmaP</fullName>
    </recommendedName>
</protein>
<name>A0ABP9ETU0_9PSEU</name>
<evidence type="ECO:0000313" key="2">
    <source>
        <dbReference type="EMBL" id="GAA4880941.1"/>
    </source>
</evidence>
<evidence type="ECO:0000313" key="3">
    <source>
        <dbReference type="Proteomes" id="UP001500457"/>
    </source>
</evidence>
<organism evidence="2 3">
    <name type="scientific">Actinomycetospora straminea</name>
    <dbReference type="NCBI Taxonomy" id="663607"/>
    <lineage>
        <taxon>Bacteria</taxon>
        <taxon>Bacillati</taxon>
        <taxon>Actinomycetota</taxon>
        <taxon>Actinomycetes</taxon>
        <taxon>Pseudonocardiales</taxon>
        <taxon>Pseudonocardiaceae</taxon>
        <taxon>Actinomycetospora</taxon>
    </lineage>
</organism>
<accession>A0ABP9ETU0</accession>
<evidence type="ECO:0000256" key="1">
    <source>
        <dbReference type="SAM" id="Phobius"/>
    </source>
</evidence>
<comment type="caution">
    <text evidence="2">The sequence shown here is derived from an EMBL/GenBank/DDBJ whole genome shotgun (WGS) entry which is preliminary data.</text>
</comment>
<sequence length="195" mass="19969">MSSSRATNPPARLNRGLLALAGIVLLAAGGVVAGIATGRLPLVAPGAPLLTAPAAPPAWWTWVAAAAGVVVGLLGLRWLLAQARRRPAGETWSLEAAGATPGRTTIPGGVTADAVRADLTAHPGVVDARVRLTSGAPQPALYVELDLDAEAAPGPAVAHLEQHALPRLRRALDAPRVPTRLLVRTGRARPTDRVA</sequence>